<dbReference type="PANTHER" id="PTHR42643:SF41">
    <property type="entry name" value="IONOTROPIC RECEPTOR 20A-RELATED"/>
    <property type="match status" value="1"/>
</dbReference>
<dbReference type="AlphaFoldDB" id="A0A1I8NUK8"/>
<comment type="subcellular location">
    <subcellularLocation>
        <location evidence="1">Cell membrane</location>
        <topology evidence="1">Multi-pass membrane protein</topology>
    </subcellularLocation>
</comment>
<feature type="transmembrane region" description="Helical" evidence="8">
    <location>
        <begin position="515"/>
        <end position="534"/>
    </location>
</feature>
<dbReference type="GO" id="GO:0005886">
    <property type="term" value="C:plasma membrane"/>
    <property type="evidence" value="ECO:0007669"/>
    <property type="project" value="UniProtKB-SubCell"/>
</dbReference>
<evidence type="ECO:0000256" key="1">
    <source>
        <dbReference type="ARBA" id="ARBA00004651"/>
    </source>
</evidence>
<evidence type="ECO:0000313" key="9">
    <source>
        <dbReference type="EnsemblMetazoa" id="SCAU002154-PA"/>
    </source>
</evidence>
<evidence type="ECO:0000313" key="10">
    <source>
        <dbReference type="Proteomes" id="UP000095300"/>
    </source>
</evidence>
<evidence type="ECO:0000256" key="6">
    <source>
        <dbReference type="ARBA" id="ARBA00023170"/>
    </source>
</evidence>
<evidence type="ECO:0000256" key="5">
    <source>
        <dbReference type="ARBA" id="ARBA00023136"/>
    </source>
</evidence>
<dbReference type="InterPro" id="IPR052192">
    <property type="entry name" value="Insect_Ionotropic_Sensory_Rcpt"/>
</dbReference>
<dbReference type="PANTHER" id="PTHR42643">
    <property type="entry name" value="IONOTROPIC RECEPTOR 20A-RELATED"/>
    <property type="match status" value="1"/>
</dbReference>
<proteinExistence type="predicted"/>
<keyword evidence="7" id="KW-0325">Glycoprotein</keyword>
<protein>
    <recommendedName>
        <fullName evidence="11">Ionotropic glutamate receptor C-terminal domain-containing protein</fullName>
    </recommendedName>
</protein>
<reference evidence="9" key="1">
    <citation type="submission" date="2020-05" db="UniProtKB">
        <authorList>
            <consortium name="EnsemblMetazoa"/>
        </authorList>
    </citation>
    <scope>IDENTIFICATION</scope>
    <source>
        <strain evidence="9">USDA</strain>
    </source>
</reference>
<feature type="transmembrane region" description="Helical" evidence="8">
    <location>
        <begin position="21"/>
        <end position="43"/>
    </location>
</feature>
<sequence>MGQKQNHRTNSEDSKGMALQIKMFDLMTLLGNLSILIILLTIISPKANCRYALAESHSVANADAIAIKANHQTRAADADGVFGYTLIEYLKDLQHLHNYDNVLVMHNKNSTIASIFYSVINSSSNSITANANTSSHVDDGDGDGDAAGANITFIDQILSGIVKGPTPRWPSTPSLPFVGHFMHHVQVPVVQLNEWQHFKLKDQMTDNLLAIVQIDINRGGIQITLDQHMGLLKKLSLNLWHMKMAKVFFLMNAPLMTNGQMAPEYDDLAQGIVEQLFQDCWSKKLLYCAAIMADYQTTRTIYRFTPFPIFTLETITMAVNGERQEELFPERLQDLLGFKMRIVIGGSDPRIIAYDVNGKQFVGGFVGHFIWAFAKKFNCTIVEPLPFNPKSPLPSQELVKAVQNGTVEWSAGITFPAIPFKGGSYPYEMINWCIMIPVEADIPGYKFFTSVFKGESYMLFVGSLVLLSMALSFAMYIHGHSVDILDIICHDNCLRGILGQSFIELPKAPKIVRAIYLEICVLGILLTTAYNAYFSTYVTQAPKSATLNNLDDILASGLKSIAWRPEFNEVFGRLADRQKYSRMFILEDSYQKYLQLRESFNTDYGYVVPTTKWTIINEQQKIFTTPLFRQSSSFCFINNIPMGFPVHENSPFMDTLYQLILEISESGLTNMWMEHGFMELIKAKKLQLEDLSKKKEFHAMKVEDLMYIFIFLAMMLVIVLVVFALELVVYYHGERLRKLTNGFRKNKQKFVDG</sequence>
<organism evidence="9 10">
    <name type="scientific">Stomoxys calcitrans</name>
    <name type="common">Stable fly</name>
    <name type="synonym">Conops calcitrans</name>
    <dbReference type="NCBI Taxonomy" id="35570"/>
    <lineage>
        <taxon>Eukaryota</taxon>
        <taxon>Metazoa</taxon>
        <taxon>Ecdysozoa</taxon>
        <taxon>Arthropoda</taxon>
        <taxon>Hexapoda</taxon>
        <taxon>Insecta</taxon>
        <taxon>Pterygota</taxon>
        <taxon>Neoptera</taxon>
        <taxon>Endopterygota</taxon>
        <taxon>Diptera</taxon>
        <taxon>Brachycera</taxon>
        <taxon>Muscomorpha</taxon>
        <taxon>Muscoidea</taxon>
        <taxon>Muscidae</taxon>
        <taxon>Stomoxys</taxon>
    </lineage>
</organism>
<keyword evidence="4 8" id="KW-1133">Transmembrane helix</keyword>
<evidence type="ECO:0000256" key="4">
    <source>
        <dbReference type="ARBA" id="ARBA00022989"/>
    </source>
</evidence>
<keyword evidence="2" id="KW-1003">Cell membrane</keyword>
<evidence type="ECO:0000256" key="8">
    <source>
        <dbReference type="SAM" id="Phobius"/>
    </source>
</evidence>
<evidence type="ECO:0000256" key="3">
    <source>
        <dbReference type="ARBA" id="ARBA00022692"/>
    </source>
</evidence>
<dbReference type="VEuPathDB" id="VectorBase:SCAU002154"/>
<feature type="transmembrane region" description="Helical" evidence="8">
    <location>
        <begin position="457"/>
        <end position="477"/>
    </location>
</feature>
<dbReference type="Proteomes" id="UP000095300">
    <property type="component" value="Unassembled WGS sequence"/>
</dbReference>
<keyword evidence="10" id="KW-1185">Reference proteome</keyword>
<keyword evidence="5 8" id="KW-0472">Membrane</keyword>
<dbReference type="EnsemblMetazoa" id="SCAU002154-RA">
    <property type="protein sequence ID" value="SCAU002154-PA"/>
    <property type="gene ID" value="SCAU002154"/>
</dbReference>
<evidence type="ECO:0008006" key="11">
    <source>
        <dbReference type="Google" id="ProtNLM"/>
    </source>
</evidence>
<evidence type="ECO:0000256" key="2">
    <source>
        <dbReference type="ARBA" id="ARBA00022475"/>
    </source>
</evidence>
<keyword evidence="3 8" id="KW-0812">Transmembrane</keyword>
<accession>A0A1I8NUK8</accession>
<feature type="transmembrane region" description="Helical" evidence="8">
    <location>
        <begin position="705"/>
        <end position="731"/>
    </location>
</feature>
<name>A0A1I8NUK8_STOCA</name>
<evidence type="ECO:0000256" key="7">
    <source>
        <dbReference type="ARBA" id="ARBA00023180"/>
    </source>
</evidence>
<keyword evidence="6" id="KW-0675">Receptor</keyword>